<accession>A0AAU7JI24</accession>
<dbReference type="AlphaFoldDB" id="A0AAU7JI24"/>
<name>A0AAU7JI24_9HYPH</name>
<evidence type="ECO:0000313" key="1">
    <source>
        <dbReference type="EMBL" id="XBO39850.1"/>
    </source>
</evidence>
<gene>
    <name evidence="1" type="ORF">ABEG18_03455</name>
</gene>
<dbReference type="EMBL" id="CP157484">
    <property type="protein sequence ID" value="XBO39850.1"/>
    <property type="molecule type" value="Genomic_DNA"/>
</dbReference>
<protein>
    <submittedName>
        <fullName evidence="1">Uncharacterized protein</fullName>
    </submittedName>
</protein>
<reference evidence="1" key="1">
    <citation type="submission" date="2024-05" db="EMBL/GenBank/DDBJ databases">
        <authorList>
            <person name="Kim S."/>
            <person name="Heo J."/>
            <person name="Choi H."/>
            <person name="Choi Y."/>
            <person name="Kwon S.-W."/>
            <person name="Kim Y."/>
        </authorList>
    </citation>
    <scope>NUCLEOTIDE SEQUENCE</scope>
    <source>
        <strain evidence="1">KACC 23698</strain>
    </source>
</reference>
<sequence>MIDAIFETLLELIDEAVFGTLGRMVAWVRALGRSETAPDAAWSD</sequence>
<proteinExistence type="predicted"/>
<dbReference type="RefSeq" id="WP_406856702.1">
    <property type="nucleotide sequence ID" value="NZ_CP157484.1"/>
</dbReference>
<organism evidence="1">
    <name type="scientific">Alsobacter sp. KACC 23698</name>
    <dbReference type="NCBI Taxonomy" id="3149229"/>
    <lineage>
        <taxon>Bacteria</taxon>
        <taxon>Pseudomonadati</taxon>
        <taxon>Pseudomonadota</taxon>
        <taxon>Alphaproteobacteria</taxon>
        <taxon>Hyphomicrobiales</taxon>
        <taxon>Alsobacteraceae</taxon>
        <taxon>Alsobacter</taxon>
    </lineage>
</organism>